<name>A0A3M7PBB8_BRAPC</name>
<evidence type="ECO:0000256" key="1">
    <source>
        <dbReference type="ARBA" id="ARBA00009121"/>
    </source>
</evidence>
<feature type="domain" description="GH18" evidence="11">
    <location>
        <begin position="21"/>
        <end position="382"/>
    </location>
</feature>
<dbReference type="GO" id="GO:0006032">
    <property type="term" value="P:chitin catabolic process"/>
    <property type="evidence" value="ECO:0007669"/>
    <property type="project" value="TreeGrafter"/>
</dbReference>
<gene>
    <name evidence="12" type="ORF">BpHYR1_037781</name>
</gene>
<dbReference type="PANTHER" id="PTHR11177:SF317">
    <property type="entry name" value="CHITINASE 12-RELATED"/>
    <property type="match status" value="1"/>
</dbReference>
<accession>A0A3M7PBB8</accession>
<dbReference type="Gene3D" id="2.170.140.10">
    <property type="entry name" value="Chitin binding domain"/>
    <property type="match status" value="1"/>
</dbReference>
<dbReference type="SUPFAM" id="SSF57625">
    <property type="entry name" value="Invertebrate chitin-binding proteins"/>
    <property type="match status" value="1"/>
</dbReference>
<dbReference type="SUPFAM" id="SSF51445">
    <property type="entry name" value="(Trans)glycosidases"/>
    <property type="match status" value="1"/>
</dbReference>
<sequence>MLKKLILLAIFINLIEKISSKNIVCYTTNWSQYRPGQGKFLPENIDPFLCTHLIYSFAKLADNKLAPYEWNDDSTDWSKGMYERTTDLKKINPDLKILLAVGGWNMGSQPFIQMVSNENTMNDFIEHSVKFLKERKFDGLDLDWEYPTGYKNQFTKLVQKLKARYSSENLMVTAAVAAGKSNIDESYDIPALAQYLDFLNIMTYDYHGQWESFTGHNAPLYPRPNESGEQAILNIDFTLNYYIQNGYPANKINLGLATYGRSFTLFVNSINNLGATSVGGGTAGQFTREKGFLSYYEICQNLNAGWTRRWNDDHKVAYAFSGNQWVGYDDTTSLTVKVDYAKSKNLGGVMFWAMDLDDFDGSFCNKGKYPLMSHVKQLWNGGSVVSQSSSTIQTGSAGSTLSTQSTSPTTSRASTVSNTHQTCFNGEGYYADVAANCEKYYFCQSISSNDFSVYTFNCPAGLLFDQNLNICNWANLVVC</sequence>
<feature type="region of interest" description="Disordered" evidence="8">
    <location>
        <begin position="390"/>
        <end position="414"/>
    </location>
</feature>
<dbReference type="SMART" id="SM00636">
    <property type="entry name" value="Glyco_18"/>
    <property type="match status" value="1"/>
</dbReference>
<dbReference type="EC" id="3.2.1.14" evidence="12"/>
<keyword evidence="13" id="KW-1185">Reference proteome</keyword>
<dbReference type="Pfam" id="PF01607">
    <property type="entry name" value="CBM_14"/>
    <property type="match status" value="1"/>
</dbReference>
<comment type="similarity">
    <text evidence="1">Belongs to the glycosyl hydrolase 18 family. Chitinase class II subfamily.</text>
</comment>
<organism evidence="12 13">
    <name type="scientific">Brachionus plicatilis</name>
    <name type="common">Marine rotifer</name>
    <name type="synonym">Brachionus muelleri</name>
    <dbReference type="NCBI Taxonomy" id="10195"/>
    <lineage>
        <taxon>Eukaryota</taxon>
        <taxon>Metazoa</taxon>
        <taxon>Spiralia</taxon>
        <taxon>Gnathifera</taxon>
        <taxon>Rotifera</taxon>
        <taxon>Eurotatoria</taxon>
        <taxon>Monogononta</taxon>
        <taxon>Pseudotrocha</taxon>
        <taxon>Ploima</taxon>
        <taxon>Brachionidae</taxon>
        <taxon>Brachionus</taxon>
    </lineage>
</organism>
<dbReference type="SUPFAM" id="SSF54556">
    <property type="entry name" value="Chitinase insertion domain"/>
    <property type="match status" value="1"/>
</dbReference>
<dbReference type="STRING" id="10195.A0A3M7PBB8"/>
<dbReference type="OrthoDB" id="73875at2759"/>
<keyword evidence="6 7" id="KW-0326">Glycosidase</keyword>
<dbReference type="FunFam" id="3.10.50.10:FF:000001">
    <property type="entry name" value="Chitinase 3-like 1"/>
    <property type="match status" value="1"/>
</dbReference>
<evidence type="ECO:0000256" key="9">
    <source>
        <dbReference type="SAM" id="SignalP"/>
    </source>
</evidence>
<dbReference type="GO" id="GO:0005576">
    <property type="term" value="C:extracellular region"/>
    <property type="evidence" value="ECO:0007669"/>
    <property type="project" value="InterPro"/>
</dbReference>
<keyword evidence="4 7" id="KW-0378">Hydrolase</keyword>
<dbReference type="GO" id="GO:0008061">
    <property type="term" value="F:chitin binding"/>
    <property type="evidence" value="ECO:0007669"/>
    <property type="project" value="UniProtKB-KW"/>
</dbReference>
<evidence type="ECO:0000256" key="7">
    <source>
        <dbReference type="RuleBase" id="RU000489"/>
    </source>
</evidence>
<dbReference type="Gene3D" id="3.20.20.80">
    <property type="entry name" value="Glycosidases"/>
    <property type="match status" value="1"/>
</dbReference>
<dbReference type="EMBL" id="REGN01012314">
    <property type="protein sequence ID" value="RMZ96007.1"/>
    <property type="molecule type" value="Genomic_DNA"/>
</dbReference>
<dbReference type="Pfam" id="PF00704">
    <property type="entry name" value="Glyco_hydro_18"/>
    <property type="match status" value="1"/>
</dbReference>
<evidence type="ECO:0000256" key="8">
    <source>
        <dbReference type="SAM" id="MobiDB-lite"/>
    </source>
</evidence>
<evidence type="ECO:0000256" key="3">
    <source>
        <dbReference type="ARBA" id="ARBA00022729"/>
    </source>
</evidence>
<evidence type="ECO:0000259" key="11">
    <source>
        <dbReference type="PROSITE" id="PS51910"/>
    </source>
</evidence>
<evidence type="ECO:0000313" key="13">
    <source>
        <dbReference type="Proteomes" id="UP000276133"/>
    </source>
</evidence>
<reference evidence="12 13" key="1">
    <citation type="journal article" date="2018" name="Sci. Rep.">
        <title>Genomic signatures of local adaptation to the degree of environmental predictability in rotifers.</title>
        <authorList>
            <person name="Franch-Gras L."/>
            <person name="Hahn C."/>
            <person name="Garcia-Roger E.M."/>
            <person name="Carmona M.J."/>
            <person name="Serra M."/>
            <person name="Gomez A."/>
        </authorList>
    </citation>
    <scope>NUCLEOTIDE SEQUENCE [LARGE SCALE GENOMIC DNA]</scope>
    <source>
        <strain evidence="12">HYR1</strain>
    </source>
</reference>
<dbReference type="PROSITE" id="PS51910">
    <property type="entry name" value="GH18_2"/>
    <property type="match status" value="1"/>
</dbReference>
<dbReference type="InterPro" id="IPR029070">
    <property type="entry name" value="Chitinase_insertion_sf"/>
</dbReference>
<evidence type="ECO:0000259" key="10">
    <source>
        <dbReference type="PROSITE" id="PS50940"/>
    </source>
</evidence>
<feature type="domain" description="Chitin-binding type-2" evidence="10">
    <location>
        <begin position="420"/>
        <end position="479"/>
    </location>
</feature>
<feature type="signal peptide" evidence="9">
    <location>
        <begin position="1"/>
        <end position="20"/>
    </location>
</feature>
<dbReference type="PANTHER" id="PTHR11177">
    <property type="entry name" value="CHITINASE"/>
    <property type="match status" value="1"/>
</dbReference>
<dbReference type="Proteomes" id="UP000276133">
    <property type="component" value="Unassembled WGS sequence"/>
</dbReference>
<evidence type="ECO:0000256" key="4">
    <source>
        <dbReference type="ARBA" id="ARBA00022801"/>
    </source>
</evidence>
<evidence type="ECO:0000256" key="6">
    <source>
        <dbReference type="ARBA" id="ARBA00023295"/>
    </source>
</evidence>
<dbReference type="InterPro" id="IPR050314">
    <property type="entry name" value="Glycosyl_Hydrlase_18"/>
</dbReference>
<dbReference type="AlphaFoldDB" id="A0A3M7PBB8"/>
<dbReference type="GO" id="GO:0005975">
    <property type="term" value="P:carbohydrate metabolic process"/>
    <property type="evidence" value="ECO:0007669"/>
    <property type="project" value="InterPro"/>
</dbReference>
<proteinExistence type="inferred from homology"/>
<dbReference type="InterPro" id="IPR011583">
    <property type="entry name" value="Chitinase_II/V-like_cat"/>
</dbReference>
<evidence type="ECO:0000256" key="2">
    <source>
        <dbReference type="ARBA" id="ARBA00022669"/>
    </source>
</evidence>
<dbReference type="PROSITE" id="PS50940">
    <property type="entry name" value="CHIT_BIND_II"/>
    <property type="match status" value="1"/>
</dbReference>
<dbReference type="SMART" id="SM00494">
    <property type="entry name" value="ChtBD2"/>
    <property type="match status" value="1"/>
</dbReference>
<feature type="chain" id="PRO_5018230605" evidence="9">
    <location>
        <begin position="21"/>
        <end position="479"/>
    </location>
</feature>
<comment type="caution">
    <text evidence="12">The sequence shown here is derived from an EMBL/GenBank/DDBJ whole genome shotgun (WGS) entry which is preliminary data.</text>
</comment>
<dbReference type="Gene3D" id="3.10.50.10">
    <property type="match status" value="1"/>
</dbReference>
<protein>
    <submittedName>
        <fullName evidence="12">Acidic mammalian chitinase-like</fullName>
        <ecNumber evidence="12">3.2.1.14</ecNumber>
    </submittedName>
</protein>
<dbReference type="InterPro" id="IPR002557">
    <property type="entry name" value="Chitin-bd_dom"/>
</dbReference>
<keyword evidence="2" id="KW-0147">Chitin-binding</keyword>
<dbReference type="InterPro" id="IPR036508">
    <property type="entry name" value="Chitin-bd_dom_sf"/>
</dbReference>
<keyword evidence="3 9" id="KW-0732">Signal</keyword>
<dbReference type="CDD" id="cd02872">
    <property type="entry name" value="GH18_chitolectin_chitotriosidase"/>
    <property type="match status" value="1"/>
</dbReference>
<evidence type="ECO:0000313" key="12">
    <source>
        <dbReference type="EMBL" id="RMZ96007.1"/>
    </source>
</evidence>
<dbReference type="InterPro" id="IPR001579">
    <property type="entry name" value="Glyco_hydro_18_chit_AS"/>
</dbReference>
<dbReference type="FunFam" id="3.20.20.80:FF:000007">
    <property type="entry name" value="Acidic mammalian chitinase"/>
    <property type="match status" value="1"/>
</dbReference>
<dbReference type="PROSITE" id="PS01095">
    <property type="entry name" value="GH18_1"/>
    <property type="match status" value="1"/>
</dbReference>
<keyword evidence="5" id="KW-1015">Disulfide bond</keyword>
<dbReference type="InterPro" id="IPR017853">
    <property type="entry name" value="GH"/>
</dbReference>
<dbReference type="GO" id="GO:0008843">
    <property type="term" value="F:endochitinase activity"/>
    <property type="evidence" value="ECO:0007669"/>
    <property type="project" value="UniProtKB-EC"/>
</dbReference>
<dbReference type="InterPro" id="IPR001223">
    <property type="entry name" value="Glyco_hydro18_cat"/>
</dbReference>
<evidence type="ECO:0000256" key="5">
    <source>
        <dbReference type="ARBA" id="ARBA00023157"/>
    </source>
</evidence>